<protein>
    <submittedName>
        <fullName evidence="2">TlpA family protein disulfide reductase</fullName>
    </submittedName>
</protein>
<dbReference type="RefSeq" id="WP_379658603.1">
    <property type="nucleotide sequence ID" value="NZ_JBHTIV010000020.1"/>
</dbReference>
<evidence type="ECO:0000313" key="3">
    <source>
        <dbReference type="Proteomes" id="UP001597049"/>
    </source>
</evidence>
<dbReference type="Gene3D" id="3.40.30.10">
    <property type="entry name" value="Glutaredoxin"/>
    <property type="match status" value="1"/>
</dbReference>
<dbReference type="InterPro" id="IPR036249">
    <property type="entry name" value="Thioredoxin-like_sf"/>
</dbReference>
<comment type="caution">
    <text evidence="2">The sequence shown here is derived from an EMBL/GenBank/DDBJ whole genome shotgun (WGS) entry which is preliminary data.</text>
</comment>
<keyword evidence="3" id="KW-1185">Reference proteome</keyword>
<dbReference type="PANTHER" id="PTHR42852">
    <property type="entry name" value="THIOL:DISULFIDE INTERCHANGE PROTEIN DSBE"/>
    <property type="match status" value="1"/>
</dbReference>
<name>A0ABW3GXM9_9FLAO</name>
<accession>A0ABW3GXM9</accession>
<dbReference type="EMBL" id="JBHTIV010000020">
    <property type="protein sequence ID" value="MFD0933299.1"/>
    <property type="molecule type" value="Genomic_DNA"/>
</dbReference>
<proteinExistence type="predicted"/>
<dbReference type="Proteomes" id="UP001597049">
    <property type="component" value="Unassembled WGS sequence"/>
</dbReference>
<reference evidence="3" key="1">
    <citation type="journal article" date="2019" name="Int. J. Syst. Evol. Microbiol.">
        <title>The Global Catalogue of Microorganisms (GCM) 10K type strain sequencing project: providing services to taxonomists for standard genome sequencing and annotation.</title>
        <authorList>
            <consortium name="The Broad Institute Genomics Platform"/>
            <consortium name="The Broad Institute Genome Sequencing Center for Infectious Disease"/>
            <person name="Wu L."/>
            <person name="Ma J."/>
        </authorList>
    </citation>
    <scope>NUCLEOTIDE SEQUENCE [LARGE SCALE GENOMIC DNA]</scope>
    <source>
        <strain evidence="3">CCUG 56752</strain>
    </source>
</reference>
<evidence type="ECO:0000313" key="2">
    <source>
        <dbReference type="EMBL" id="MFD0933299.1"/>
    </source>
</evidence>
<dbReference type="PROSITE" id="PS51352">
    <property type="entry name" value="THIOREDOXIN_2"/>
    <property type="match status" value="1"/>
</dbReference>
<dbReference type="InterPro" id="IPR050553">
    <property type="entry name" value="Thioredoxin_ResA/DsbE_sf"/>
</dbReference>
<dbReference type="PANTHER" id="PTHR42852:SF17">
    <property type="entry name" value="THIOREDOXIN-LIKE PROTEIN HI_1115"/>
    <property type="match status" value="1"/>
</dbReference>
<dbReference type="Pfam" id="PF00578">
    <property type="entry name" value="AhpC-TSA"/>
    <property type="match status" value="1"/>
</dbReference>
<feature type="domain" description="Thioredoxin" evidence="1">
    <location>
        <begin position="131"/>
        <end position="272"/>
    </location>
</feature>
<organism evidence="2 3">
    <name type="scientific">Psychroflexus salinarum</name>
    <dbReference type="NCBI Taxonomy" id="546024"/>
    <lineage>
        <taxon>Bacteria</taxon>
        <taxon>Pseudomonadati</taxon>
        <taxon>Bacteroidota</taxon>
        <taxon>Flavobacteriia</taxon>
        <taxon>Flavobacteriales</taxon>
        <taxon>Flavobacteriaceae</taxon>
        <taxon>Psychroflexus</taxon>
    </lineage>
</organism>
<sequence>MKKLNIILSILLFCFISCKESPEKKSEIEKQELSKPLMDYEDLISDYDKWWSYHYNEISLVLDFEALNEKSEKISKEKFLKKLISGNFITIEVQSNDSSSTYKLFNLPKKLENGISNTIKNDSYRAFKLYKMEGNKFPDFKAVDINGIEYNNEKFKGKTTVIKTWFIACKPCIAEMPELNRLVDNYKNNNLQFLSLAQDDKEALISFLKRNEFKYDVLPNQEHLIENELNLTAYPTHLIVNKKGIIEKVFDKASGVISYIDQDYLLINDKKTNSTPPAPPAPPAPPR</sequence>
<evidence type="ECO:0000259" key="1">
    <source>
        <dbReference type="PROSITE" id="PS51352"/>
    </source>
</evidence>
<dbReference type="SUPFAM" id="SSF52833">
    <property type="entry name" value="Thioredoxin-like"/>
    <property type="match status" value="1"/>
</dbReference>
<dbReference type="InterPro" id="IPR013766">
    <property type="entry name" value="Thioredoxin_domain"/>
</dbReference>
<gene>
    <name evidence="2" type="ORF">ACFQ0R_11885</name>
</gene>
<dbReference type="InterPro" id="IPR000866">
    <property type="entry name" value="AhpC/TSA"/>
</dbReference>
<dbReference type="CDD" id="cd02966">
    <property type="entry name" value="TlpA_like_family"/>
    <property type="match status" value="1"/>
</dbReference>